<organism evidence="2 3">
    <name type="scientific">Dictyocaulus viviparus</name>
    <name type="common">Bovine lungworm</name>
    <dbReference type="NCBI Taxonomy" id="29172"/>
    <lineage>
        <taxon>Eukaryota</taxon>
        <taxon>Metazoa</taxon>
        <taxon>Ecdysozoa</taxon>
        <taxon>Nematoda</taxon>
        <taxon>Chromadorea</taxon>
        <taxon>Rhabditida</taxon>
        <taxon>Rhabditina</taxon>
        <taxon>Rhabditomorpha</taxon>
        <taxon>Strongyloidea</taxon>
        <taxon>Metastrongylidae</taxon>
        <taxon>Dictyocaulus</taxon>
    </lineage>
</organism>
<reference evidence="3" key="2">
    <citation type="journal article" date="2016" name="Sci. Rep.">
        <title>Dictyocaulus viviparus genome, variome and transcriptome elucidate lungworm biology and support future intervention.</title>
        <authorList>
            <person name="McNulty S.N."/>
            <person name="Strube C."/>
            <person name="Rosa B.A."/>
            <person name="Martin J.C."/>
            <person name="Tyagi R."/>
            <person name="Choi Y.J."/>
            <person name="Wang Q."/>
            <person name="Hallsworth Pepin K."/>
            <person name="Zhang X."/>
            <person name="Ozersky P."/>
            <person name="Wilson R.K."/>
            <person name="Sternberg P.W."/>
            <person name="Gasser R.B."/>
            <person name="Mitreva M."/>
        </authorList>
    </citation>
    <scope>NUCLEOTIDE SEQUENCE [LARGE SCALE GENOMIC DNA]</scope>
    <source>
        <strain evidence="3">HannoverDv2000</strain>
    </source>
</reference>
<protein>
    <submittedName>
        <fullName evidence="2">Uncharacterized protein</fullName>
    </submittedName>
</protein>
<accession>A0A0D8XTV0</accession>
<dbReference type="Proteomes" id="UP000053766">
    <property type="component" value="Unassembled WGS sequence"/>
</dbReference>
<reference evidence="2 3" key="1">
    <citation type="submission" date="2013-11" db="EMBL/GenBank/DDBJ databases">
        <title>Draft genome of the bovine lungworm Dictyocaulus viviparus.</title>
        <authorList>
            <person name="Mitreva M."/>
        </authorList>
    </citation>
    <scope>NUCLEOTIDE SEQUENCE [LARGE SCALE GENOMIC DNA]</scope>
    <source>
        <strain evidence="2 3">HannoverDv2000</strain>
    </source>
</reference>
<gene>
    <name evidence="2" type="ORF">DICVIV_05853</name>
</gene>
<evidence type="ECO:0000313" key="2">
    <source>
        <dbReference type="EMBL" id="KJH48058.1"/>
    </source>
</evidence>
<dbReference type="EMBL" id="KN716282">
    <property type="protein sequence ID" value="KJH48058.1"/>
    <property type="molecule type" value="Genomic_DNA"/>
</dbReference>
<proteinExistence type="predicted"/>
<evidence type="ECO:0000313" key="3">
    <source>
        <dbReference type="Proteomes" id="UP000053766"/>
    </source>
</evidence>
<feature type="region of interest" description="Disordered" evidence="1">
    <location>
        <begin position="1"/>
        <end position="35"/>
    </location>
</feature>
<dbReference type="AlphaFoldDB" id="A0A0D8XTV0"/>
<feature type="compositionally biased region" description="Low complexity" evidence="1">
    <location>
        <begin position="1"/>
        <end position="16"/>
    </location>
</feature>
<sequence length="51" mass="5592">MFSELSVDSSWPSSSSTNLGRLRSSLGHSDPQISTSCTYLPLLKNDKKSVF</sequence>
<keyword evidence="3" id="KW-1185">Reference proteome</keyword>
<name>A0A0D8XTV0_DICVI</name>
<evidence type="ECO:0000256" key="1">
    <source>
        <dbReference type="SAM" id="MobiDB-lite"/>
    </source>
</evidence>